<dbReference type="PRINTS" id="PR02043">
    <property type="entry name" value="CANCERSCCP1"/>
</dbReference>
<dbReference type="PANTHER" id="PTHR20929:SF11">
    <property type="entry name" value="DYNEIN AXONEMAL INTERMEDIATE CHAIN 7"/>
    <property type="match status" value="1"/>
</dbReference>
<gene>
    <name evidence="6" type="ORF">chiPu_0012079</name>
</gene>
<sequence>MSSIMSSAKGQRLTRSEEKLLRQEEERKRLEEEEIRLAAERVERERLEKLRLEEEERARIAAADKARKELELPELYQILEGNRFIIQKVHKSQREMKKWQRYMRCDGTPDPTIPQEINTFINLSKENPNTDIKTLLEGGRVILQLLDELEMVLRDTPPDELPEGISDQYQQTIWDLQELLSNINDKATDILLKEYEEGKILKYGFVLKFKGYAFVNYHLEFELPKPLAMSDIAVRILHTDYDHISCRSHAFNAHQRAFKTKLVAVEIRQDMHEDIEVQGEGEEFQTIEDQKIPEEQKVHEEQKTPEEQQTLESKQLPDEEIKPIRLTRSRSAVSSGSKEETELRSRSSSRVRVVEDVDAKLPSIELVSEKVSYEAIAMSIVDFNQYTPLGGVYYFDILKLPPQPKFVKGWRIVQMKDTGLMSAPYPPESNKEDSPTPDEKEGESRNAPPAGITLKLPSKALFFEQPKPARWDQTGKQWRTDGIHSITFEPEEQILSFKMDTFNIFTLIQRYYVNMPFQSWILKPAAENEAILTVHAAFTKVEIRMKDLCQLCPVPVEDNLSHLRGKWMTASTLIVSMINAGLNIFPGTNSENYVKINEKNKMVTQNTYMEMALVSSAIAFRSSNWNMSTEPEEILLQACESLTGEMIPEDDWSLYMLRPERCHKLKMKESSEELSNEIAENTDFYSNLYHMMRGLASDAAKERILNTDHLFLGSVQEILEATKLLTHTVQVN</sequence>
<evidence type="ECO:0000256" key="1">
    <source>
        <dbReference type="ARBA" id="ARBA00024332"/>
    </source>
</evidence>
<dbReference type="GO" id="GO:0048487">
    <property type="term" value="F:beta-tubulin binding"/>
    <property type="evidence" value="ECO:0007669"/>
    <property type="project" value="TreeGrafter"/>
</dbReference>
<comment type="similarity">
    <text evidence="1">Belongs to the DNAI7 family.</text>
</comment>
<feature type="domain" description="IC97/Casc1 N-terminal" evidence="5">
    <location>
        <begin position="27"/>
        <end position="197"/>
    </location>
</feature>
<evidence type="ECO:0000259" key="4">
    <source>
        <dbReference type="Pfam" id="PF12366"/>
    </source>
</evidence>
<dbReference type="OMA" id="FTRCEKT"/>
<proteinExistence type="inferred from homology"/>
<dbReference type="InterPro" id="IPR022110">
    <property type="entry name" value="CASC1_C"/>
</dbReference>
<dbReference type="STRING" id="137246.A0A401ST94"/>
<dbReference type="Proteomes" id="UP000287033">
    <property type="component" value="Unassembled WGS sequence"/>
</dbReference>
<feature type="region of interest" description="Disordered" evidence="3">
    <location>
        <begin position="296"/>
        <end position="352"/>
    </location>
</feature>
<name>A0A401ST94_CHIPU</name>
<feature type="compositionally biased region" description="Basic and acidic residues" evidence="3">
    <location>
        <begin position="14"/>
        <end position="28"/>
    </location>
</feature>
<feature type="compositionally biased region" description="Basic and acidic residues" evidence="3">
    <location>
        <begin position="429"/>
        <end position="444"/>
    </location>
</feature>
<organism evidence="6 7">
    <name type="scientific">Chiloscyllium punctatum</name>
    <name type="common">Brownbanded bambooshark</name>
    <name type="synonym">Hemiscyllium punctatum</name>
    <dbReference type="NCBI Taxonomy" id="137246"/>
    <lineage>
        <taxon>Eukaryota</taxon>
        <taxon>Metazoa</taxon>
        <taxon>Chordata</taxon>
        <taxon>Craniata</taxon>
        <taxon>Vertebrata</taxon>
        <taxon>Chondrichthyes</taxon>
        <taxon>Elasmobranchii</taxon>
        <taxon>Galeomorphii</taxon>
        <taxon>Galeoidea</taxon>
        <taxon>Orectolobiformes</taxon>
        <taxon>Hemiscylliidae</taxon>
        <taxon>Chiloscyllium</taxon>
    </lineage>
</organism>
<dbReference type="Pfam" id="PF12366">
    <property type="entry name" value="Casc1_C"/>
    <property type="match status" value="1"/>
</dbReference>
<keyword evidence="7" id="KW-1185">Reference proteome</keyword>
<evidence type="ECO:0000313" key="7">
    <source>
        <dbReference type="Proteomes" id="UP000287033"/>
    </source>
</evidence>
<protein>
    <recommendedName>
        <fullName evidence="2">Dynein axonemal intermediate chain 7</fullName>
    </recommendedName>
</protein>
<feature type="compositionally biased region" description="Basic and acidic residues" evidence="3">
    <location>
        <begin position="296"/>
        <end position="306"/>
    </location>
</feature>
<feature type="region of interest" description="Disordered" evidence="3">
    <location>
        <begin position="1"/>
        <end position="28"/>
    </location>
</feature>
<comment type="caution">
    <text evidence="6">The sequence shown here is derived from an EMBL/GenBank/DDBJ whole genome shotgun (WGS) entry which is preliminary data.</text>
</comment>
<evidence type="ECO:0000313" key="6">
    <source>
        <dbReference type="EMBL" id="GCC33609.1"/>
    </source>
</evidence>
<dbReference type="EMBL" id="BEZZ01000533">
    <property type="protein sequence ID" value="GCC33609.1"/>
    <property type="molecule type" value="Genomic_DNA"/>
</dbReference>
<accession>A0A401ST94</accession>
<dbReference type="GO" id="GO:0008017">
    <property type="term" value="F:microtubule binding"/>
    <property type="evidence" value="ECO:0007669"/>
    <property type="project" value="TreeGrafter"/>
</dbReference>
<dbReference type="Pfam" id="PF15927">
    <property type="entry name" value="Casc1_N"/>
    <property type="match status" value="1"/>
</dbReference>
<dbReference type="InterPro" id="IPR023247">
    <property type="entry name" value="IC97/Dnai7-like"/>
</dbReference>
<feature type="region of interest" description="Disordered" evidence="3">
    <location>
        <begin position="421"/>
        <end position="452"/>
    </location>
</feature>
<dbReference type="GO" id="GO:0005930">
    <property type="term" value="C:axoneme"/>
    <property type="evidence" value="ECO:0007669"/>
    <property type="project" value="TreeGrafter"/>
</dbReference>
<dbReference type="PANTHER" id="PTHR20929">
    <property type="entry name" value="LUNG ADENOMA SUSCEPTIBILITY 1-RELATED"/>
    <property type="match status" value="1"/>
</dbReference>
<reference evidence="6 7" key="1">
    <citation type="journal article" date="2018" name="Nat. Ecol. Evol.">
        <title>Shark genomes provide insights into elasmobranch evolution and the origin of vertebrates.</title>
        <authorList>
            <person name="Hara Y"/>
            <person name="Yamaguchi K"/>
            <person name="Onimaru K"/>
            <person name="Kadota M"/>
            <person name="Koyanagi M"/>
            <person name="Keeley SD"/>
            <person name="Tatsumi K"/>
            <person name="Tanaka K"/>
            <person name="Motone F"/>
            <person name="Kageyama Y"/>
            <person name="Nozu R"/>
            <person name="Adachi N"/>
            <person name="Nishimura O"/>
            <person name="Nakagawa R"/>
            <person name="Tanegashima C"/>
            <person name="Kiyatake I"/>
            <person name="Matsumoto R"/>
            <person name="Murakumo K"/>
            <person name="Nishida K"/>
            <person name="Terakita A"/>
            <person name="Kuratani S"/>
            <person name="Sato K"/>
            <person name="Hyodo S Kuraku.S."/>
        </authorList>
    </citation>
    <scope>NUCLEOTIDE SEQUENCE [LARGE SCALE GENOMIC DNA]</scope>
</reference>
<dbReference type="OrthoDB" id="297923at2759"/>
<evidence type="ECO:0000256" key="3">
    <source>
        <dbReference type="SAM" id="MobiDB-lite"/>
    </source>
</evidence>
<evidence type="ECO:0000256" key="2">
    <source>
        <dbReference type="ARBA" id="ARBA00024414"/>
    </source>
</evidence>
<dbReference type="InterPro" id="IPR031826">
    <property type="entry name" value="IC97/Casc1_N"/>
</dbReference>
<evidence type="ECO:0000259" key="5">
    <source>
        <dbReference type="Pfam" id="PF15927"/>
    </source>
</evidence>
<dbReference type="AlphaFoldDB" id="A0A401ST94"/>
<feature type="domain" description="CASC1 C-terminal" evidence="4">
    <location>
        <begin position="476"/>
        <end position="541"/>
    </location>
</feature>